<dbReference type="Pfam" id="PF01546">
    <property type="entry name" value="Peptidase_M20"/>
    <property type="match status" value="1"/>
</dbReference>
<dbReference type="EMBL" id="QMAP01000001">
    <property type="protein sequence ID" value="RXI50511.1"/>
    <property type="molecule type" value="Genomic_DNA"/>
</dbReference>
<accession>A0A4Q0VFV2</accession>
<organism evidence="6 7">
    <name type="scientific">Clostridium tetani</name>
    <dbReference type="NCBI Taxonomy" id="1513"/>
    <lineage>
        <taxon>Bacteria</taxon>
        <taxon>Bacillati</taxon>
        <taxon>Bacillota</taxon>
        <taxon>Clostridia</taxon>
        <taxon>Eubacteriales</taxon>
        <taxon>Clostridiaceae</taxon>
        <taxon>Clostridium</taxon>
    </lineage>
</organism>
<feature type="binding site" evidence="4">
    <location>
        <position position="271"/>
    </location>
    <ligand>
        <name>allantoate</name>
        <dbReference type="ChEBI" id="CHEBI:17536"/>
    </ligand>
</feature>
<dbReference type="Gene3D" id="3.30.70.360">
    <property type="match status" value="1"/>
</dbReference>
<dbReference type="PIRSF" id="PIRSF001235">
    <property type="entry name" value="Amidase_carbamoylase"/>
    <property type="match status" value="1"/>
</dbReference>
<feature type="binding site" evidence="3">
    <location>
        <position position="92"/>
    </location>
    <ligand>
        <name>Zn(2+)</name>
        <dbReference type="ChEBI" id="CHEBI:29105"/>
        <label>1</label>
    </ligand>
</feature>
<feature type="binding site" evidence="3">
    <location>
        <position position="185"/>
    </location>
    <ligand>
        <name>Zn(2+)</name>
        <dbReference type="ChEBI" id="CHEBI:29105"/>
        <label>1</label>
    </ligand>
</feature>
<comment type="cofactor">
    <cofactor evidence="3">
        <name>Zn(2+)</name>
        <dbReference type="ChEBI" id="CHEBI:29105"/>
    </cofactor>
    <text evidence="3">Binds 2 Zn(2+) ions per subunit.</text>
</comment>
<dbReference type="GO" id="GO:0016813">
    <property type="term" value="F:hydrolase activity, acting on carbon-nitrogen (but not peptide) bonds, in linear amidines"/>
    <property type="evidence" value="ECO:0007669"/>
    <property type="project" value="InterPro"/>
</dbReference>
<dbReference type="PANTHER" id="PTHR32494:SF5">
    <property type="entry name" value="ALLANTOATE AMIDOHYDROLASE"/>
    <property type="match status" value="1"/>
</dbReference>
<feature type="binding site" evidence="3">
    <location>
        <position position="81"/>
    </location>
    <ligand>
        <name>Zn(2+)</name>
        <dbReference type="ChEBI" id="CHEBI:29105"/>
        <label>1</label>
    </ligand>
</feature>
<dbReference type="Gene3D" id="3.40.630.10">
    <property type="entry name" value="Zn peptidases"/>
    <property type="match status" value="1"/>
</dbReference>
<dbReference type="Proteomes" id="UP000290921">
    <property type="component" value="Unassembled WGS sequence"/>
</dbReference>
<feature type="binding site" evidence="3">
    <location>
        <position position="92"/>
    </location>
    <ligand>
        <name>Zn(2+)</name>
        <dbReference type="ChEBI" id="CHEBI:29105"/>
        <label>2</label>
    </ligand>
</feature>
<evidence type="ECO:0000256" key="1">
    <source>
        <dbReference type="ARBA" id="ARBA00006153"/>
    </source>
</evidence>
<gene>
    <name evidence="6" type="ORF">DP130_00640</name>
</gene>
<name>A0A4Q0VFV2_CLOTA</name>
<evidence type="ECO:0000313" key="6">
    <source>
        <dbReference type="EMBL" id="RXI50511.1"/>
    </source>
</evidence>
<keyword evidence="3" id="KW-0862">Zinc</keyword>
<protein>
    <submittedName>
        <fullName evidence="6">Zn-dependent hydrolase</fullName>
    </submittedName>
</protein>
<dbReference type="RefSeq" id="WP_129029599.1">
    <property type="nucleotide sequence ID" value="NZ_AP026811.1"/>
</dbReference>
<proteinExistence type="inferred from homology"/>
<evidence type="ECO:0000313" key="7">
    <source>
        <dbReference type="Proteomes" id="UP000290921"/>
    </source>
</evidence>
<dbReference type="NCBIfam" id="TIGR01879">
    <property type="entry name" value="hydantase"/>
    <property type="match status" value="1"/>
</dbReference>
<dbReference type="GO" id="GO:0046872">
    <property type="term" value="F:metal ion binding"/>
    <property type="evidence" value="ECO:0007669"/>
    <property type="project" value="UniProtKB-KW"/>
</dbReference>
<dbReference type="SUPFAM" id="SSF53187">
    <property type="entry name" value="Zn-dependent exopeptidases"/>
    <property type="match status" value="1"/>
</dbReference>
<comment type="similarity">
    <text evidence="1">Belongs to the peptidase M20 family.</text>
</comment>
<dbReference type="InterPro" id="IPR002933">
    <property type="entry name" value="Peptidase_M20"/>
</dbReference>
<evidence type="ECO:0000256" key="2">
    <source>
        <dbReference type="ARBA" id="ARBA00022801"/>
    </source>
</evidence>
<dbReference type="InterPro" id="IPR010158">
    <property type="entry name" value="Amidase_Cbmase"/>
</dbReference>
<feature type="binding site" evidence="3">
    <location>
        <position position="125"/>
    </location>
    <ligand>
        <name>Zn(2+)</name>
        <dbReference type="ChEBI" id="CHEBI:29105"/>
        <label>2</label>
    </ligand>
</feature>
<reference evidence="6 7" key="1">
    <citation type="submission" date="2018-06" db="EMBL/GenBank/DDBJ databases">
        <title>Genome conservation of Clostridium tetani.</title>
        <authorList>
            <person name="Bruggemann H."/>
            <person name="Popoff M.R."/>
        </authorList>
    </citation>
    <scope>NUCLEOTIDE SEQUENCE [LARGE SCALE GENOMIC DNA]</scope>
    <source>
        <strain evidence="6 7">2017.061</strain>
    </source>
</reference>
<sequence length="406" mass="45448">MISTIEDMQYLENIFNKFYAIGTTDNGGVTRLGYSEEEDKMHNIFKLIGEEEGFQTYEDEVGNTYVLNNQESNEHYLIGSHLDSVINGGRYDGVAGVIAGLMILKWAKKDKLNIPIKVVAFRCEESSNFGMCTIGSGLITNEISKNDIENLVSKKGKTLKEIFGKKGYSLNPKKISNIKQYLELHIEQGKVLEEYRVRVGVVSDIAAPRRFNIYIQGEAEHSGATPMNMRYDALCAASEVILSIEKIGKKEAMKKSVATVGVLNNSPNVLNVIPGEVKLGVDIRGIDKNSLNSMEEEIREVSENISKKRNVEIFIEKTSELLPVKMSQYMQERLAECCEKTKISYKILPSGAGHDAMVFPKICDTALIFIPCSKGISHNKNEFTSLESILDGTKVMYEYLKGEIYK</sequence>
<feature type="domain" description="Peptidase M20 dimerisation" evidence="5">
    <location>
        <begin position="211"/>
        <end position="308"/>
    </location>
</feature>
<dbReference type="PANTHER" id="PTHR32494">
    <property type="entry name" value="ALLANTOATE DEIMINASE-RELATED"/>
    <property type="match status" value="1"/>
</dbReference>
<evidence type="ECO:0000256" key="4">
    <source>
        <dbReference type="PIRSR" id="PIRSR001235-2"/>
    </source>
</evidence>
<dbReference type="InterPro" id="IPR036264">
    <property type="entry name" value="Bact_exopeptidase_dim_dom"/>
</dbReference>
<comment type="caution">
    <text evidence="6">The sequence shown here is derived from an EMBL/GenBank/DDBJ whole genome shotgun (WGS) entry which is preliminary data.</text>
</comment>
<evidence type="ECO:0000259" key="5">
    <source>
        <dbReference type="Pfam" id="PF07687"/>
    </source>
</evidence>
<evidence type="ECO:0000256" key="3">
    <source>
        <dbReference type="PIRSR" id="PIRSR001235-1"/>
    </source>
</evidence>
<feature type="binding site" evidence="4">
    <location>
        <position position="284"/>
    </location>
    <ligand>
        <name>allantoate</name>
        <dbReference type="ChEBI" id="CHEBI:17536"/>
    </ligand>
</feature>
<dbReference type="InterPro" id="IPR011650">
    <property type="entry name" value="Peptidase_M20_dimer"/>
</dbReference>
<keyword evidence="3" id="KW-0479">Metal-binding</keyword>
<dbReference type="NCBIfam" id="NF006771">
    <property type="entry name" value="PRK09290.1-5"/>
    <property type="match status" value="1"/>
</dbReference>
<feature type="binding site" evidence="3">
    <location>
        <position position="378"/>
    </location>
    <ligand>
        <name>Zn(2+)</name>
        <dbReference type="ChEBI" id="CHEBI:29105"/>
        <label>2</label>
    </ligand>
</feature>
<dbReference type="Pfam" id="PF07687">
    <property type="entry name" value="M20_dimer"/>
    <property type="match status" value="1"/>
</dbReference>
<dbReference type="SUPFAM" id="SSF55031">
    <property type="entry name" value="Bacterial exopeptidase dimerisation domain"/>
    <property type="match status" value="1"/>
</dbReference>
<dbReference type="CDD" id="cd03884">
    <property type="entry name" value="M20_bAS"/>
    <property type="match status" value="1"/>
</dbReference>
<feature type="binding site" evidence="4">
    <location>
        <position position="210"/>
    </location>
    <ligand>
        <name>allantoate</name>
        <dbReference type="ChEBI" id="CHEBI:17536"/>
    </ligand>
</feature>
<keyword evidence="2 6" id="KW-0378">Hydrolase</keyword>
<dbReference type="AlphaFoldDB" id="A0A4Q0VFV2"/>